<gene>
    <name evidence="6" type="ORF">Pen02_79440</name>
</gene>
<name>A0ABQ4EE50_9ACTN</name>
<comment type="caution">
    <text evidence="6">The sequence shown here is derived from an EMBL/GenBank/DDBJ whole genome shotgun (WGS) entry which is preliminary data.</text>
</comment>
<keyword evidence="1" id="KW-0285">Flavoprotein</keyword>
<evidence type="ECO:0000256" key="3">
    <source>
        <dbReference type="ARBA" id="ARBA00023002"/>
    </source>
</evidence>
<proteinExistence type="predicted"/>
<protein>
    <recommendedName>
        <fullName evidence="5">Luciferase-like domain-containing protein</fullName>
    </recommendedName>
</protein>
<dbReference type="Gene3D" id="3.20.20.30">
    <property type="entry name" value="Luciferase-like domain"/>
    <property type="match status" value="1"/>
</dbReference>
<organism evidence="6 7">
    <name type="scientific">Plantactinospora endophytica</name>
    <dbReference type="NCBI Taxonomy" id="673535"/>
    <lineage>
        <taxon>Bacteria</taxon>
        <taxon>Bacillati</taxon>
        <taxon>Actinomycetota</taxon>
        <taxon>Actinomycetes</taxon>
        <taxon>Micromonosporales</taxon>
        <taxon>Micromonosporaceae</taxon>
        <taxon>Plantactinospora</taxon>
    </lineage>
</organism>
<keyword evidence="2" id="KW-0288">FMN</keyword>
<feature type="domain" description="Luciferase-like" evidence="5">
    <location>
        <begin position="16"/>
        <end position="222"/>
    </location>
</feature>
<sequence>MKLGVSLEPPQWASQDGDLVLQTARKAERLGFHYLLMSGHVLENRNGSAMDPLVMLSSVAGATSRIGVATSVLVVPHYNPVVLANQAATLDVLSNGRFVLGVGTGWNPDEFEAVGVPLRERGARTDEHLEVMKALWIGTPTDYEGRFTSLRQAVGGIAPRTAGGPPVWIGGHSDAALRRALRFADGWHGGGIDHRAVAEIRARLAALGEKIGRDPATLRLTAVCFLTPPGFDQNRPSPGRLLGGPKPNAASVLEEIGQLQEAGISMCSLWMPVAGPQLADALDWIAQEVMPGMP</sequence>
<evidence type="ECO:0000256" key="2">
    <source>
        <dbReference type="ARBA" id="ARBA00022643"/>
    </source>
</evidence>
<evidence type="ECO:0000313" key="7">
    <source>
        <dbReference type="Proteomes" id="UP000646749"/>
    </source>
</evidence>
<evidence type="ECO:0000256" key="4">
    <source>
        <dbReference type="ARBA" id="ARBA00023033"/>
    </source>
</evidence>
<keyword evidence="4" id="KW-0503">Monooxygenase</keyword>
<dbReference type="EMBL" id="BONW01000050">
    <property type="protein sequence ID" value="GIG93008.1"/>
    <property type="molecule type" value="Genomic_DNA"/>
</dbReference>
<dbReference type="PANTHER" id="PTHR42847">
    <property type="entry name" value="ALKANESULFONATE MONOOXYGENASE"/>
    <property type="match status" value="1"/>
</dbReference>
<dbReference type="InterPro" id="IPR011251">
    <property type="entry name" value="Luciferase-like_dom"/>
</dbReference>
<dbReference type="RefSeq" id="WP_203871325.1">
    <property type="nucleotide sequence ID" value="NZ_BONW01000050.1"/>
</dbReference>
<dbReference type="NCBIfam" id="TIGR03619">
    <property type="entry name" value="F420_Rv2161c"/>
    <property type="match status" value="1"/>
</dbReference>
<dbReference type="Pfam" id="PF00296">
    <property type="entry name" value="Bac_luciferase"/>
    <property type="match status" value="1"/>
</dbReference>
<evidence type="ECO:0000259" key="5">
    <source>
        <dbReference type="Pfam" id="PF00296"/>
    </source>
</evidence>
<reference evidence="6 7" key="1">
    <citation type="submission" date="2021-01" db="EMBL/GenBank/DDBJ databases">
        <title>Whole genome shotgun sequence of Plantactinospora endophytica NBRC 110450.</title>
        <authorList>
            <person name="Komaki H."/>
            <person name="Tamura T."/>
        </authorList>
    </citation>
    <scope>NUCLEOTIDE SEQUENCE [LARGE SCALE GENOMIC DNA]</scope>
    <source>
        <strain evidence="6 7">NBRC 110450</strain>
    </source>
</reference>
<keyword evidence="3" id="KW-0560">Oxidoreductase</keyword>
<keyword evidence="7" id="KW-1185">Reference proteome</keyword>
<dbReference type="InterPro" id="IPR050172">
    <property type="entry name" value="SsuD_RutA_monooxygenase"/>
</dbReference>
<accession>A0ABQ4EE50</accession>
<dbReference type="InterPro" id="IPR036661">
    <property type="entry name" value="Luciferase-like_sf"/>
</dbReference>
<dbReference type="Proteomes" id="UP000646749">
    <property type="component" value="Unassembled WGS sequence"/>
</dbReference>
<dbReference type="SUPFAM" id="SSF51679">
    <property type="entry name" value="Bacterial luciferase-like"/>
    <property type="match status" value="1"/>
</dbReference>
<dbReference type="InterPro" id="IPR019921">
    <property type="entry name" value="Lucif-like_OxRdtase_Rv2161c"/>
</dbReference>
<evidence type="ECO:0000313" key="6">
    <source>
        <dbReference type="EMBL" id="GIG93008.1"/>
    </source>
</evidence>
<dbReference type="PANTHER" id="PTHR42847:SF4">
    <property type="entry name" value="ALKANESULFONATE MONOOXYGENASE-RELATED"/>
    <property type="match status" value="1"/>
</dbReference>
<evidence type="ECO:0000256" key="1">
    <source>
        <dbReference type="ARBA" id="ARBA00022630"/>
    </source>
</evidence>